<evidence type="ECO:0000313" key="1">
    <source>
        <dbReference type="EMBL" id="QEH95489.1"/>
    </source>
</evidence>
<dbReference type="PANTHER" id="PTHR32385:SF15">
    <property type="entry name" value="INOSITOL PHOSPHOCERAMIDE MANNOSYLTRANSFERASE 1"/>
    <property type="match status" value="1"/>
</dbReference>
<dbReference type="RefSeq" id="WP_148619714.1">
    <property type="nucleotide sequence ID" value="NZ_CP043043.1"/>
</dbReference>
<reference evidence="1 2" key="1">
    <citation type="submission" date="2019-08" db="EMBL/GenBank/DDBJ databases">
        <title>Gluconobacter frateurii HD924 genome.</title>
        <authorList>
            <person name="Liu Y."/>
            <person name="Zhang P."/>
        </authorList>
    </citation>
    <scope>NUCLEOTIDE SEQUENCE [LARGE SCALE GENOMIC DNA]</scope>
    <source>
        <strain evidence="1 2">HD924</strain>
    </source>
</reference>
<dbReference type="PANTHER" id="PTHR32385">
    <property type="entry name" value="MANNOSYL PHOSPHORYLINOSITOL CERAMIDE SYNTHASE"/>
    <property type="match status" value="1"/>
</dbReference>
<sequence length="379" mass="43642">MTENTEHAQTSAPSFTVNDLAHDDQAIAYMERHGADTVEHAFAIANILHIHSNVREASVFYRKAFDLHTKSSTEYPLAQSLLQVRLLCLLKASLPLPPEEIKELEDIDPSFANYIRGVHSAWRENNFERSLKLIGNSYEKFHSGEEIDRIYLEIALQWIHSLNSGKKLNKNCNIPHHLYMYWDQNPPSEIVENIQYHRELLDEDFTAFDYESASEWLYEHYGREAREFFQQARHPAEAADLLRLHVIAAKGGWWLDADLRIKSDDAWDNLAFVPTSCQLFTTHNFVLHNDFFGAAPSHPIISNALLTAWANTFRHAGLYIAFKTGPGVLNRAVSRAIFQKVNHGEPLPDTTIDNQEKFDNFVEEYEVQYKNASGSWHHH</sequence>
<proteinExistence type="predicted"/>
<dbReference type="InterPro" id="IPR051706">
    <property type="entry name" value="Glycosyltransferase_domain"/>
</dbReference>
<name>A0AAP9EQS3_GLUTH</name>
<gene>
    <name evidence="1" type="ORF">FXF46_03855</name>
</gene>
<evidence type="ECO:0000313" key="2">
    <source>
        <dbReference type="Proteomes" id="UP000323560"/>
    </source>
</evidence>
<dbReference type="KEGG" id="gti:FXF46_03855"/>
<dbReference type="Proteomes" id="UP000323560">
    <property type="component" value="Chromosome"/>
</dbReference>
<accession>A0AAP9EQS3</accession>
<dbReference type="InterPro" id="IPR029044">
    <property type="entry name" value="Nucleotide-diphossugar_trans"/>
</dbReference>
<dbReference type="AlphaFoldDB" id="A0AAP9EQS3"/>
<protein>
    <recommendedName>
        <fullName evidence="3">Mannosyltransferase</fullName>
    </recommendedName>
</protein>
<dbReference type="GO" id="GO:0000030">
    <property type="term" value="F:mannosyltransferase activity"/>
    <property type="evidence" value="ECO:0007669"/>
    <property type="project" value="TreeGrafter"/>
</dbReference>
<organism evidence="1 2">
    <name type="scientific">Gluconobacter thailandicus</name>
    <dbReference type="NCBI Taxonomy" id="257438"/>
    <lineage>
        <taxon>Bacteria</taxon>
        <taxon>Pseudomonadati</taxon>
        <taxon>Pseudomonadota</taxon>
        <taxon>Alphaproteobacteria</taxon>
        <taxon>Acetobacterales</taxon>
        <taxon>Acetobacteraceae</taxon>
        <taxon>Gluconobacter</taxon>
    </lineage>
</organism>
<dbReference type="EMBL" id="CP043043">
    <property type="protein sequence ID" value="QEH95489.1"/>
    <property type="molecule type" value="Genomic_DNA"/>
</dbReference>
<dbReference type="GO" id="GO:0051999">
    <property type="term" value="P:mannosyl-inositol phosphorylceramide biosynthetic process"/>
    <property type="evidence" value="ECO:0007669"/>
    <property type="project" value="TreeGrafter"/>
</dbReference>
<dbReference type="GO" id="GO:0016020">
    <property type="term" value="C:membrane"/>
    <property type="evidence" value="ECO:0007669"/>
    <property type="project" value="GOC"/>
</dbReference>
<evidence type="ECO:0008006" key="3">
    <source>
        <dbReference type="Google" id="ProtNLM"/>
    </source>
</evidence>
<dbReference type="SUPFAM" id="SSF53448">
    <property type="entry name" value="Nucleotide-diphospho-sugar transferases"/>
    <property type="match status" value="1"/>
</dbReference>
<dbReference type="Gene3D" id="3.90.550.20">
    <property type="match status" value="1"/>
</dbReference>